<protein>
    <submittedName>
        <fullName evidence="4">Ubiquinone-binding protein</fullName>
    </submittedName>
</protein>
<dbReference type="GO" id="GO:0045333">
    <property type="term" value="P:cellular respiration"/>
    <property type="evidence" value="ECO:0007669"/>
    <property type="project" value="InterPro"/>
</dbReference>
<dbReference type="Gene3D" id="3.30.530.20">
    <property type="match status" value="1"/>
</dbReference>
<comment type="similarity">
    <text evidence="1">Belongs to the ribosome association toxin RatA family.</text>
</comment>
<dbReference type="PANTHER" id="PTHR12901:SF10">
    <property type="entry name" value="COENZYME Q-BINDING PROTEIN COQ10, MITOCHONDRIAL"/>
    <property type="match status" value="1"/>
</dbReference>
<evidence type="ECO:0000313" key="4">
    <source>
        <dbReference type="EMBL" id="PAT37238.1"/>
    </source>
</evidence>
<evidence type="ECO:0000313" key="3">
    <source>
        <dbReference type="EMBL" id="PAT34872.1"/>
    </source>
</evidence>
<accession>A0A2A2AHL6</accession>
<dbReference type="InterPro" id="IPR044996">
    <property type="entry name" value="COQ10-like"/>
</dbReference>
<dbReference type="AlphaFoldDB" id="A0A2A2AHL6"/>
<dbReference type="EMBL" id="NSJF01000003">
    <property type="protein sequence ID" value="PAT34872.1"/>
    <property type="molecule type" value="Genomic_DNA"/>
</dbReference>
<feature type="domain" description="Coenzyme Q-binding protein COQ10 START" evidence="2">
    <location>
        <begin position="13"/>
        <end position="140"/>
    </location>
</feature>
<dbReference type="SUPFAM" id="SSF55961">
    <property type="entry name" value="Bet v1-like"/>
    <property type="match status" value="1"/>
</dbReference>
<evidence type="ECO:0000313" key="6">
    <source>
        <dbReference type="Proteomes" id="UP000218054"/>
    </source>
</evidence>
<dbReference type="GO" id="GO:0048039">
    <property type="term" value="F:ubiquinone binding"/>
    <property type="evidence" value="ECO:0007669"/>
    <property type="project" value="InterPro"/>
</dbReference>
<dbReference type="Proteomes" id="UP000217999">
    <property type="component" value="Unassembled WGS sequence"/>
</dbReference>
<dbReference type="InterPro" id="IPR023393">
    <property type="entry name" value="START-like_dom_sf"/>
</dbReference>
<reference evidence="5 6" key="1">
    <citation type="submission" date="2017-08" db="EMBL/GenBank/DDBJ databases">
        <title>WGS of Clinical strains of the CDC Group NO-1 linked to zoonotic infections in humans.</title>
        <authorList>
            <person name="Bernier A.-M."/>
            <person name="Bernard K."/>
        </authorList>
    </citation>
    <scope>NUCLEOTIDE SEQUENCE [LARGE SCALE GENOMIC DNA]</scope>
    <source>
        <strain evidence="4 6">NML00-0135</strain>
        <strain evidence="3 5">NML03-0146</strain>
    </source>
</reference>
<comment type="caution">
    <text evidence="4">The sequence shown here is derived from an EMBL/GenBank/DDBJ whole genome shotgun (WGS) entry which is preliminary data.</text>
</comment>
<organism evidence="4 6">
    <name type="scientific">Vandammella animalimorsus</name>
    <dbReference type="NCBI Taxonomy" id="2029117"/>
    <lineage>
        <taxon>Bacteria</taxon>
        <taxon>Pseudomonadati</taxon>
        <taxon>Pseudomonadota</taxon>
        <taxon>Betaproteobacteria</taxon>
        <taxon>Burkholderiales</taxon>
        <taxon>Comamonadaceae</taxon>
        <taxon>Vandammella</taxon>
    </lineage>
</organism>
<sequence length="152" mass="17075">MKHVEKSALVWFSPAQMFALVTDVASYPQFLPWCDQARVLEQDEHGMLAEVGMAFARVRQSFVTRNEHVGQEQVRMQLVRGPFSTLQGEWTFQPIGGQSAEQSQACKVGLVLRYDFDSAALRLLVGPVFDKIANTLVQAFVQRAEQLYGKPA</sequence>
<evidence type="ECO:0000259" key="2">
    <source>
        <dbReference type="Pfam" id="PF03364"/>
    </source>
</evidence>
<dbReference type="PANTHER" id="PTHR12901">
    <property type="entry name" value="SPERM PROTEIN HOMOLOG"/>
    <property type="match status" value="1"/>
</dbReference>
<keyword evidence="4" id="KW-0830">Ubiquinone</keyword>
<dbReference type="EMBL" id="NSJB01000003">
    <property type="protein sequence ID" value="PAT37238.1"/>
    <property type="molecule type" value="Genomic_DNA"/>
</dbReference>
<dbReference type="Proteomes" id="UP000218054">
    <property type="component" value="Unassembled WGS sequence"/>
</dbReference>
<keyword evidence="6" id="KW-1185">Reference proteome</keyword>
<proteinExistence type="inferred from homology"/>
<dbReference type="InterPro" id="IPR005031">
    <property type="entry name" value="COQ10_START"/>
</dbReference>
<evidence type="ECO:0000313" key="5">
    <source>
        <dbReference type="Proteomes" id="UP000217999"/>
    </source>
</evidence>
<accession>A0A2A2AAT9</accession>
<dbReference type="Pfam" id="PF03364">
    <property type="entry name" value="Polyketide_cyc"/>
    <property type="match status" value="1"/>
</dbReference>
<gene>
    <name evidence="3" type="ORF">CK620_06950</name>
    <name evidence="4" type="ORF">CK625_06335</name>
</gene>
<dbReference type="CDD" id="cd07813">
    <property type="entry name" value="COQ10p_like"/>
    <property type="match status" value="1"/>
</dbReference>
<name>A0A2A2AHL6_9BURK</name>
<dbReference type="RefSeq" id="WP_095539467.1">
    <property type="nucleotide sequence ID" value="NZ_NSJB01000003.1"/>
</dbReference>
<evidence type="ECO:0000256" key="1">
    <source>
        <dbReference type="ARBA" id="ARBA00008918"/>
    </source>
</evidence>